<evidence type="ECO:0000256" key="1">
    <source>
        <dbReference type="SAM" id="Phobius"/>
    </source>
</evidence>
<dbReference type="Proteomes" id="UP000809829">
    <property type="component" value="Unassembled WGS sequence"/>
</dbReference>
<protein>
    <submittedName>
        <fullName evidence="2">Uncharacterized protein</fullName>
    </submittedName>
</protein>
<comment type="caution">
    <text evidence="2">The sequence shown here is derived from an EMBL/GenBank/DDBJ whole genome shotgun (WGS) entry which is preliminary data.</text>
</comment>
<name>A0ABS2QP39_9BACI</name>
<sequence>MKNKTLLYLLLCGFMLYYAVPKLVLNTETLQGIFSLSWLFLSVLVVGGNLSAFLYRTKKERQQVVQTKQGQRRIYQRS</sequence>
<accession>A0ABS2QP39</accession>
<gene>
    <name evidence="2" type="ORF">JOC83_000045</name>
</gene>
<keyword evidence="1" id="KW-0812">Transmembrane</keyword>
<organism evidence="2 3">
    <name type="scientific">Priestia iocasae</name>
    <dbReference type="NCBI Taxonomy" id="2291674"/>
    <lineage>
        <taxon>Bacteria</taxon>
        <taxon>Bacillati</taxon>
        <taxon>Bacillota</taxon>
        <taxon>Bacilli</taxon>
        <taxon>Bacillales</taxon>
        <taxon>Bacillaceae</taxon>
        <taxon>Priestia</taxon>
    </lineage>
</organism>
<keyword evidence="3" id="KW-1185">Reference proteome</keyword>
<evidence type="ECO:0000313" key="3">
    <source>
        <dbReference type="Proteomes" id="UP000809829"/>
    </source>
</evidence>
<proteinExistence type="predicted"/>
<keyword evidence="1" id="KW-0472">Membrane</keyword>
<dbReference type="EMBL" id="JAFBFC010000001">
    <property type="protein sequence ID" value="MBM7701219.1"/>
    <property type="molecule type" value="Genomic_DNA"/>
</dbReference>
<keyword evidence="1" id="KW-1133">Transmembrane helix</keyword>
<evidence type="ECO:0000313" key="2">
    <source>
        <dbReference type="EMBL" id="MBM7701219.1"/>
    </source>
</evidence>
<dbReference type="RefSeq" id="WP_338038845.1">
    <property type="nucleotide sequence ID" value="NZ_JAFBFC010000001.1"/>
</dbReference>
<reference evidence="2 3" key="1">
    <citation type="submission" date="2021-01" db="EMBL/GenBank/DDBJ databases">
        <title>Genomic Encyclopedia of Type Strains, Phase IV (KMG-IV): sequencing the most valuable type-strain genomes for metagenomic binning, comparative biology and taxonomic classification.</title>
        <authorList>
            <person name="Goeker M."/>
        </authorList>
    </citation>
    <scope>NUCLEOTIDE SEQUENCE [LARGE SCALE GENOMIC DNA]</scope>
    <source>
        <strain evidence="2 3">DSM 104297</strain>
    </source>
</reference>
<feature type="transmembrane region" description="Helical" evidence="1">
    <location>
        <begin position="37"/>
        <end position="55"/>
    </location>
</feature>